<evidence type="ECO:0000313" key="1">
    <source>
        <dbReference type="EMBL" id="RZM75533.1"/>
    </source>
</evidence>
<dbReference type="AlphaFoldDB" id="A0A4V2E1W3"/>
<proteinExistence type="predicted"/>
<organism evidence="1 2">
    <name type="scientific">Pseudoalteromonas rubra</name>
    <dbReference type="NCBI Taxonomy" id="43658"/>
    <lineage>
        <taxon>Bacteria</taxon>
        <taxon>Pseudomonadati</taxon>
        <taxon>Pseudomonadota</taxon>
        <taxon>Gammaproteobacteria</taxon>
        <taxon>Alteromonadales</taxon>
        <taxon>Pseudoalteromonadaceae</taxon>
        <taxon>Pseudoalteromonas</taxon>
    </lineage>
</organism>
<reference evidence="1 2" key="1">
    <citation type="submission" date="2018-01" db="EMBL/GenBank/DDBJ databases">
        <title>Co-occurrence of chitin degradation, pigmentation and bioactivity in marine Pseudoalteromonas.</title>
        <authorList>
            <person name="Paulsen S."/>
            <person name="Gram L."/>
            <person name="Machado H."/>
        </authorList>
    </citation>
    <scope>NUCLEOTIDE SEQUENCE [LARGE SCALE GENOMIC DNA]</scope>
    <source>
        <strain evidence="1 2">S1946</strain>
    </source>
</reference>
<dbReference type="RefSeq" id="WP_125721703.1">
    <property type="nucleotide sequence ID" value="NZ_PPUZ01000053.1"/>
</dbReference>
<evidence type="ECO:0000313" key="2">
    <source>
        <dbReference type="Proteomes" id="UP000292345"/>
    </source>
</evidence>
<sequence>MDFSHLNKASAKSFNEQKALLKKLSKGQTVLCKHCNQPVQLDLKVAEGAKGSAHCAKGCTHIELDLM</sequence>
<comment type="caution">
    <text evidence="1">The sequence shown here is derived from an EMBL/GenBank/DDBJ whole genome shotgun (WGS) entry which is preliminary data.</text>
</comment>
<dbReference type="EMBL" id="PPUZ01000053">
    <property type="protein sequence ID" value="RZM75533.1"/>
    <property type="molecule type" value="Genomic_DNA"/>
</dbReference>
<protein>
    <submittedName>
        <fullName evidence="1">Uncharacterized protein</fullName>
    </submittedName>
</protein>
<dbReference type="Proteomes" id="UP000292345">
    <property type="component" value="Unassembled WGS sequence"/>
</dbReference>
<gene>
    <name evidence="1" type="ORF">C3B51_18270</name>
</gene>
<accession>A0A4V2E1W3</accession>
<name>A0A4V2E1W3_9GAMM</name>